<reference evidence="2 3" key="1">
    <citation type="journal article" date="2012" name="Nat. Biotechnol.">
        <title>Draft genome sequence of pigeonpea (Cajanus cajan), an orphan legume crop of resource-poor farmers.</title>
        <authorList>
            <person name="Varshney R.K."/>
            <person name="Chen W."/>
            <person name="Li Y."/>
            <person name="Bharti A.K."/>
            <person name="Saxena R.K."/>
            <person name="Schlueter J.A."/>
            <person name="Donoghue M.T."/>
            <person name="Azam S."/>
            <person name="Fan G."/>
            <person name="Whaley A.M."/>
            <person name="Farmer A.D."/>
            <person name="Sheridan J."/>
            <person name="Iwata A."/>
            <person name="Tuteja R."/>
            <person name="Penmetsa R.V."/>
            <person name="Wu W."/>
            <person name="Upadhyaya H.D."/>
            <person name="Yang S.P."/>
            <person name="Shah T."/>
            <person name="Saxena K.B."/>
            <person name="Michael T."/>
            <person name="McCombie W.R."/>
            <person name="Yang B."/>
            <person name="Zhang G."/>
            <person name="Yang H."/>
            <person name="Wang J."/>
            <person name="Spillane C."/>
            <person name="Cook D.R."/>
            <person name="May G.D."/>
            <person name="Xu X."/>
            <person name="Jackson S.A."/>
        </authorList>
    </citation>
    <scope>NUCLEOTIDE SEQUENCE [LARGE SCALE GENOMIC DNA]</scope>
    <source>
        <strain evidence="3">cv. Asha</strain>
    </source>
</reference>
<gene>
    <name evidence="2" type="ORF">KK1_007283</name>
</gene>
<organism evidence="2 3">
    <name type="scientific">Cajanus cajan</name>
    <name type="common">Pigeon pea</name>
    <name type="synonym">Cajanus indicus</name>
    <dbReference type="NCBI Taxonomy" id="3821"/>
    <lineage>
        <taxon>Eukaryota</taxon>
        <taxon>Viridiplantae</taxon>
        <taxon>Streptophyta</taxon>
        <taxon>Embryophyta</taxon>
        <taxon>Tracheophyta</taxon>
        <taxon>Spermatophyta</taxon>
        <taxon>Magnoliopsida</taxon>
        <taxon>eudicotyledons</taxon>
        <taxon>Gunneridae</taxon>
        <taxon>Pentapetalae</taxon>
        <taxon>rosids</taxon>
        <taxon>fabids</taxon>
        <taxon>Fabales</taxon>
        <taxon>Fabaceae</taxon>
        <taxon>Papilionoideae</taxon>
        <taxon>50 kb inversion clade</taxon>
        <taxon>NPAAA clade</taxon>
        <taxon>indigoferoid/millettioid clade</taxon>
        <taxon>Phaseoleae</taxon>
        <taxon>Cajanus</taxon>
    </lineage>
</organism>
<dbReference type="Proteomes" id="UP000075243">
    <property type="component" value="Chromosome 2"/>
</dbReference>
<keyword evidence="3" id="KW-1185">Reference proteome</keyword>
<dbReference type="PANTHER" id="PTHR32166:SF122">
    <property type="entry name" value="OS09G0499600 PROTEIN"/>
    <property type="match status" value="1"/>
</dbReference>
<name>A0A151U5R3_CAJCA</name>
<sequence>MDIESPRNIFKKRVLDTQATIDNMFKNNAKEETCQVMARFFYNNVIPFNVAKSEEFNAMFDLVLRHGLGFQHPSYHEIRVKYLKKEVKNTPLSLQAHMDEWEKIRCTIMISGWIDKKSRTIRNFLVNNPKGTMFFKFINASVISKIIEKVFEMVDNIVEEVGKDNVVQVVTNNVAN</sequence>
<dbReference type="OMA" id="CTIMISG"/>
<evidence type="ECO:0000259" key="1">
    <source>
        <dbReference type="Pfam" id="PF04937"/>
    </source>
</evidence>
<evidence type="ECO:0000313" key="2">
    <source>
        <dbReference type="EMBL" id="KYP74597.1"/>
    </source>
</evidence>
<dbReference type="AlphaFoldDB" id="A0A151U5R3"/>
<protein>
    <recommendedName>
        <fullName evidence="1">DUF659 domain-containing protein</fullName>
    </recommendedName>
</protein>
<dbReference type="PANTHER" id="PTHR32166">
    <property type="entry name" value="OSJNBA0013A04.12 PROTEIN"/>
    <property type="match status" value="1"/>
</dbReference>
<dbReference type="Pfam" id="PF04937">
    <property type="entry name" value="DUF659"/>
    <property type="match status" value="1"/>
</dbReference>
<accession>A0A151U5R3</accession>
<feature type="domain" description="DUF659" evidence="1">
    <location>
        <begin position="73"/>
        <end position="175"/>
    </location>
</feature>
<dbReference type="Gramene" id="C.cajan_07082.t">
    <property type="protein sequence ID" value="C.cajan_07082.t.cds1"/>
    <property type="gene ID" value="C.cajan_07082"/>
</dbReference>
<evidence type="ECO:0000313" key="3">
    <source>
        <dbReference type="Proteomes" id="UP000075243"/>
    </source>
</evidence>
<dbReference type="EMBL" id="CM003604">
    <property type="protein sequence ID" value="KYP74597.1"/>
    <property type="molecule type" value="Genomic_DNA"/>
</dbReference>
<dbReference type="STRING" id="3821.A0A151U5R3"/>
<proteinExistence type="predicted"/>
<dbReference type="InterPro" id="IPR007021">
    <property type="entry name" value="DUF659"/>
</dbReference>